<organism evidence="1">
    <name type="scientific">viral metagenome</name>
    <dbReference type="NCBI Taxonomy" id="1070528"/>
    <lineage>
        <taxon>unclassified sequences</taxon>
        <taxon>metagenomes</taxon>
        <taxon>organismal metagenomes</taxon>
    </lineage>
</organism>
<name>A0A6M3IIV1_9ZZZZ</name>
<evidence type="ECO:0000313" key="1">
    <source>
        <dbReference type="EMBL" id="QJA57285.1"/>
    </source>
</evidence>
<reference evidence="1" key="1">
    <citation type="submission" date="2020-03" db="EMBL/GenBank/DDBJ databases">
        <title>The deep terrestrial virosphere.</title>
        <authorList>
            <person name="Holmfeldt K."/>
            <person name="Nilsson E."/>
            <person name="Simone D."/>
            <person name="Lopez-Fernandez M."/>
            <person name="Wu X."/>
            <person name="de Brujin I."/>
            <person name="Lundin D."/>
            <person name="Andersson A."/>
            <person name="Bertilsson S."/>
            <person name="Dopson M."/>
        </authorList>
    </citation>
    <scope>NUCLEOTIDE SEQUENCE</scope>
    <source>
        <strain evidence="1">MM415B01667</strain>
    </source>
</reference>
<dbReference type="EMBL" id="MT141265">
    <property type="protein sequence ID" value="QJA57285.1"/>
    <property type="molecule type" value="Genomic_DNA"/>
</dbReference>
<accession>A0A6M3IIV1</accession>
<dbReference type="AlphaFoldDB" id="A0A6M3IIV1"/>
<protein>
    <submittedName>
        <fullName evidence="1">Uncharacterized protein</fullName>
    </submittedName>
</protein>
<sequence>MEEKNFGGIKMWDKKSVINLLDALKADVLNEILDKELIEDISSTFEAYKQIVKTRIKNKNYIY</sequence>
<proteinExistence type="predicted"/>
<gene>
    <name evidence="1" type="ORF">MM415B01667_0011</name>
</gene>